<evidence type="ECO:0000256" key="1">
    <source>
        <dbReference type="ARBA" id="ARBA00001420"/>
    </source>
</evidence>
<dbReference type="PIRSF" id="PIRSF019422">
    <property type="entry name" value="MltA"/>
    <property type="match status" value="1"/>
</dbReference>
<evidence type="ECO:0000256" key="3">
    <source>
        <dbReference type="ARBA" id="ARBA00023239"/>
    </source>
</evidence>
<accession>A0A7C5QST6</accession>
<feature type="region of interest" description="Disordered" evidence="6">
    <location>
        <begin position="21"/>
        <end position="69"/>
    </location>
</feature>
<evidence type="ECO:0000256" key="4">
    <source>
        <dbReference type="ARBA" id="ARBA00023316"/>
    </source>
</evidence>
<dbReference type="PANTHER" id="PTHR30124">
    <property type="entry name" value="MEMBRANE-BOUND LYTIC MUREIN TRANSGLYCOSYLASE A"/>
    <property type="match status" value="1"/>
</dbReference>
<dbReference type="GO" id="GO:0004553">
    <property type="term" value="F:hydrolase activity, hydrolyzing O-glycosyl compounds"/>
    <property type="evidence" value="ECO:0007669"/>
    <property type="project" value="InterPro"/>
</dbReference>
<dbReference type="GO" id="GO:0019867">
    <property type="term" value="C:outer membrane"/>
    <property type="evidence" value="ECO:0007669"/>
    <property type="project" value="InterPro"/>
</dbReference>
<feature type="domain" description="Lytic transglycosylase MltA" evidence="8">
    <location>
        <begin position="166"/>
        <end position="294"/>
    </location>
</feature>
<sequence length="406" mass="44006">MRICHTIALILTLSVGACASVPKSPAPKPVPTPPIENSEPEPGPAPVPQPTPDQPPTPTPPAPTPIPAAGGFAALEHWQSADPGPALESFKKTCGVWKLRSPDDWLFAGRKFFGTYRDWQDVCEAARQIEPSRENAIRFFQSYFEPVSISPDPGVKPLMTGYYAPELEVRARPEAPFLEPILAKPGDPKNQALPRAKIDASMAEVIAYGRLVDVFFMQVQGSGRLRFPDGHVLRAAFAGHNNRPYVSIGKLMIKRGYLSKDTASKQAIEDWMATAGPQKTREVINSNPRYVFFKSEQIRGDEGPKGAHGVPLTAKGSLAVDTKYYPFGIPIWVETKIPQVGGDYIGKPQGLLLIAQDKGGAIEGKIRGDIFFGVGKQAGDIAGVMKHEAKWSVLLPVALAFKALIG</sequence>
<evidence type="ECO:0000259" key="8">
    <source>
        <dbReference type="SMART" id="SM00925"/>
    </source>
</evidence>
<comment type="caution">
    <text evidence="9">The sequence shown here is derived from an EMBL/GenBank/DDBJ whole genome shotgun (WGS) entry which is preliminary data.</text>
</comment>
<dbReference type="EC" id="4.2.2.n1" evidence="2"/>
<dbReference type="GO" id="GO:0071555">
    <property type="term" value="P:cell wall organization"/>
    <property type="evidence" value="ECO:0007669"/>
    <property type="project" value="UniProtKB-KW"/>
</dbReference>
<feature type="compositionally biased region" description="Pro residues" evidence="6">
    <location>
        <begin position="41"/>
        <end position="66"/>
    </location>
</feature>
<dbReference type="CDD" id="cd14668">
    <property type="entry name" value="mlta_B"/>
    <property type="match status" value="1"/>
</dbReference>
<proteinExistence type="predicted"/>
<evidence type="ECO:0000313" key="9">
    <source>
        <dbReference type="EMBL" id="HHL43719.1"/>
    </source>
</evidence>
<dbReference type="PROSITE" id="PS51257">
    <property type="entry name" value="PROKAR_LIPOPROTEIN"/>
    <property type="match status" value="1"/>
</dbReference>
<evidence type="ECO:0000256" key="5">
    <source>
        <dbReference type="ARBA" id="ARBA00030918"/>
    </source>
</evidence>
<dbReference type="Pfam" id="PF03562">
    <property type="entry name" value="MltA"/>
    <property type="match status" value="1"/>
</dbReference>
<protein>
    <recommendedName>
        <fullName evidence="2">peptidoglycan lytic exotransglycosylase</fullName>
        <ecNumber evidence="2">4.2.2.n1</ecNumber>
    </recommendedName>
    <alternativeName>
        <fullName evidence="5">Murein hydrolase A</fullName>
    </alternativeName>
</protein>
<dbReference type="EMBL" id="DRMJ01000464">
    <property type="protein sequence ID" value="HHL43719.1"/>
    <property type="molecule type" value="Genomic_DNA"/>
</dbReference>
<keyword evidence="7" id="KW-0732">Signal</keyword>
<feature type="chain" id="PRO_5028173466" description="peptidoglycan lytic exotransglycosylase" evidence="7">
    <location>
        <begin position="20"/>
        <end position="406"/>
    </location>
</feature>
<gene>
    <name evidence="9" type="ORF">ENJ42_08880</name>
</gene>
<dbReference type="AlphaFoldDB" id="A0A7C5QST6"/>
<keyword evidence="4" id="KW-0961">Cell wall biogenesis/degradation</keyword>
<evidence type="ECO:0000256" key="7">
    <source>
        <dbReference type="SAM" id="SignalP"/>
    </source>
</evidence>
<dbReference type="SMART" id="SM00925">
    <property type="entry name" value="MltA"/>
    <property type="match status" value="1"/>
</dbReference>
<name>A0A7C5QST6_9PROT</name>
<dbReference type="Pfam" id="PF06725">
    <property type="entry name" value="3D"/>
    <property type="match status" value="1"/>
</dbReference>
<dbReference type="Gene3D" id="2.40.240.50">
    <property type="entry name" value="Barwin-like endoglucanases"/>
    <property type="match status" value="1"/>
</dbReference>
<dbReference type="InterPro" id="IPR036908">
    <property type="entry name" value="RlpA-like_sf"/>
</dbReference>
<evidence type="ECO:0000256" key="6">
    <source>
        <dbReference type="SAM" id="MobiDB-lite"/>
    </source>
</evidence>
<feature type="signal peptide" evidence="7">
    <location>
        <begin position="1"/>
        <end position="19"/>
    </location>
</feature>
<dbReference type="CDD" id="cd14485">
    <property type="entry name" value="mltA_like_LT_A"/>
    <property type="match status" value="1"/>
</dbReference>
<dbReference type="PANTHER" id="PTHR30124:SF0">
    <property type="entry name" value="MEMBRANE-BOUND LYTIC MUREIN TRANSGLYCOSYLASE A"/>
    <property type="match status" value="1"/>
</dbReference>
<organism evidence="9">
    <name type="scientific">Hellea balneolensis</name>
    <dbReference type="NCBI Taxonomy" id="287478"/>
    <lineage>
        <taxon>Bacteria</taxon>
        <taxon>Pseudomonadati</taxon>
        <taxon>Pseudomonadota</taxon>
        <taxon>Alphaproteobacteria</taxon>
        <taxon>Maricaulales</taxon>
        <taxon>Robiginitomaculaceae</taxon>
        <taxon>Hellea</taxon>
    </lineage>
</organism>
<dbReference type="GO" id="GO:0009253">
    <property type="term" value="P:peptidoglycan catabolic process"/>
    <property type="evidence" value="ECO:0007669"/>
    <property type="project" value="TreeGrafter"/>
</dbReference>
<comment type="catalytic activity">
    <reaction evidence="1">
        <text>Exolytic cleavage of the (1-&gt;4)-beta-glycosidic linkage between N-acetylmuramic acid (MurNAc) and N-acetylglucosamine (GlcNAc) residues in peptidoglycan, from either the reducing or the non-reducing ends of the peptidoglycan chains, with concomitant formation of a 1,6-anhydrobond in the MurNAc residue.</text>
        <dbReference type="EC" id="4.2.2.n1"/>
    </reaction>
</comment>
<evidence type="ECO:0000256" key="2">
    <source>
        <dbReference type="ARBA" id="ARBA00012587"/>
    </source>
</evidence>
<dbReference type="InterPro" id="IPR026044">
    <property type="entry name" value="MltA"/>
</dbReference>
<dbReference type="InterPro" id="IPR005300">
    <property type="entry name" value="MltA_B"/>
</dbReference>
<keyword evidence="3" id="KW-0456">Lyase</keyword>
<feature type="compositionally biased region" description="Pro residues" evidence="6">
    <location>
        <begin position="24"/>
        <end position="34"/>
    </location>
</feature>
<dbReference type="Proteomes" id="UP000885830">
    <property type="component" value="Unassembled WGS sequence"/>
</dbReference>
<dbReference type="InterPro" id="IPR010611">
    <property type="entry name" value="3D_dom"/>
</dbReference>
<dbReference type="GO" id="GO:0009254">
    <property type="term" value="P:peptidoglycan turnover"/>
    <property type="evidence" value="ECO:0007669"/>
    <property type="project" value="InterPro"/>
</dbReference>
<dbReference type="Gene3D" id="2.40.40.10">
    <property type="entry name" value="RlpA-like domain"/>
    <property type="match status" value="2"/>
</dbReference>
<dbReference type="SUPFAM" id="SSF50685">
    <property type="entry name" value="Barwin-like endoglucanases"/>
    <property type="match status" value="1"/>
</dbReference>
<dbReference type="GO" id="GO:0008933">
    <property type="term" value="F:peptidoglycan lytic transglycosylase activity"/>
    <property type="evidence" value="ECO:0007669"/>
    <property type="project" value="TreeGrafter"/>
</dbReference>
<reference evidence="9" key="1">
    <citation type="journal article" date="2020" name="mSystems">
        <title>Genome- and Community-Level Interaction Insights into Carbon Utilization and Element Cycling Functions of Hydrothermarchaeota in Hydrothermal Sediment.</title>
        <authorList>
            <person name="Zhou Z."/>
            <person name="Liu Y."/>
            <person name="Xu W."/>
            <person name="Pan J."/>
            <person name="Luo Z.H."/>
            <person name="Li M."/>
        </authorList>
    </citation>
    <scope>NUCLEOTIDE SEQUENCE [LARGE SCALE GENOMIC DNA]</scope>
    <source>
        <strain evidence="9">HyVt-485</strain>
    </source>
</reference>